<name>A0A3E2TFJ3_9FIRM</name>
<keyword evidence="2" id="KW-0732">Signal</keyword>
<comment type="caution">
    <text evidence="3">The sequence shown here is derived from an EMBL/GenBank/DDBJ whole genome shotgun (WGS) entry which is preliminary data.</text>
</comment>
<gene>
    <name evidence="3" type="ORF">DXA39_08415</name>
</gene>
<evidence type="ECO:0008006" key="5">
    <source>
        <dbReference type="Google" id="ProtNLM"/>
    </source>
</evidence>
<proteinExistence type="predicted"/>
<organism evidence="3 4">
    <name type="scientific">Anaerococcus nagyae</name>
    <dbReference type="NCBI Taxonomy" id="1755241"/>
    <lineage>
        <taxon>Bacteria</taxon>
        <taxon>Bacillati</taxon>
        <taxon>Bacillota</taxon>
        <taxon>Tissierellia</taxon>
        <taxon>Tissierellales</taxon>
        <taxon>Peptoniphilaceae</taxon>
        <taxon>Anaerococcus</taxon>
    </lineage>
</organism>
<protein>
    <recommendedName>
        <fullName evidence="5">Peptidase</fullName>
    </recommendedName>
</protein>
<evidence type="ECO:0000256" key="1">
    <source>
        <dbReference type="SAM" id="MobiDB-lite"/>
    </source>
</evidence>
<feature type="compositionally biased region" description="Basic and acidic residues" evidence="1">
    <location>
        <begin position="78"/>
        <end position="113"/>
    </location>
</feature>
<sequence>MKYKKILATSLSLGLVFAGATQVYASEDYIEEANNNVLSTSNGGQGLEKAWNKEDLEETNKLEINPKYVADNTQRLGASRESRIIGEDNKGNKAESSADKTKKNNNEGKKPVIIEKPATNDNKNQDPTSEAGSKGDSTNNNGNEGKEPVIIDKETSDDNKGNENPSNTADGSQISDEIGPTNGAKGQAYPKGTTIEITKVSNNKKEEKKTNTEAGANPKTGIFASSSVIGVLVAASAAYTGSKRK</sequence>
<feature type="compositionally biased region" description="Polar residues" evidence="1">
    <location>
        <begin position="162"/>
        <end position="175"/>
    </location>
</feature>
<dbReference type="Proteomes" id="UP000261011">
    <property type="component" value="Unassembled WGS sequence"/>
</dbReference>
<accession>A0A3E2TFJ3</accession>
<evidence type="ECO:0000313" key="4">
    <source>
        <dbReference type="Proteomes" id="UP000261011"/>
    </source>
</evidence>
<feature type="signal peptide" evidence="2">
    <location>
        <begin position="1"/>
        <end position="25"/>
    </location>
</feature>
<keyword evidence="4" id="KW-1185">Reference proteome</keyword>
<dbReference type="AlphaFoldDB" id="A0A3E2TFJ3"/>
<feature type="region of interest" description="Disordered" evidence="1">
    <location>
        <begin position="67"/>
        <end position="220"/>
    </location>
</feature>
<evidence type="ECO:0000313" key="3">
    <source>
        <dbReference type="EMBL" id="RGB74565.1"/>
    </source>
</evidence>
<reference evidence="3 4" key="1">
    <citation type="submission" date="2018-08" db="EMBL/GenBank/DDBJ databases">
        <title>A genome reference for cultivated species of the human gut microbiota.</title>
        <authorList>
            <person name="Zou Y."/>
            <person name="Xue W."/>
            <person name="Luo G."/>
        </authorList>
    </citation>
    <scope>NUCLEOTIDE SEQUENCE [LARGE SCALE GENOMIC DNA]</scope>
    <source>
        <strain evidence="3 4">OF01-3</strain>
    </source>
</reference>
<feature type="compositionally biased region" description="Basic and acidic residues" evidence="1">
    <location>
        <begin position="144"/>
        <end position="161"/>
    </location>
</feature>
<evidence type="ECO:0000256" key="2">
    <source>
        <dbReference type="SAM" id="SignalP"/>
    </source>
</evidence>
<dbReference type="EMBL" id="QVEU01000010">
    <property type="protein sequence ID" value="RGB74565.1"/>
    <property type="molecule type" value="Genomic_DNA"/>
</dbReference>
<feature type="chain" id="PRO_5017779390" description="Peptidase" evidence="2">
    <location>
        <begin position="26"/>
        <end position="245"/>
    </location>
</feature>
<dbReference type="RefSeq" id="WP_117522275.1">
    <property type="nucleotide sequence ID" value="NZ_JBHWMK010000025.1"/>
</dbReference>
<feature type="compositionally biased region" description="Polar residues" evidence="1">
    <location>
        <begin position="119"/>
        <end position="143"/>
    </location>
</feature>